<evidence type="ECO:0000256" key="2">
    <source>
        <dbReference type="SAM" id="Coils"/>
    </source>
</evidence>
<dbReference type="SUPFAM" id="SSF52218">
    <property type="entry name" value="Flavoproteins"/>
    <property type="match status" value="1"/>
</dbReference>
<evidence type="ECO:0000313" key="5">
    <source>
        <dbReference type="Proteomes" id="UP001055911"/>
    </source>
</evidence>
<feature type="domain" description="Flavodoxin-like fold" evidence="3">
    <location>
        <begin position="8"/>
        <end position="172"/>
    </location>
</feature>
<proteinExistence type="predicted"/>
<evidence type="ECO:0000259" key="3">
    <source>
        <dbReference type="Pfam" id="PF02525"/>
    </source>
</evidence>
<dbReference type="PANTHER" id="PTHR47307:SF1">
    <property type="entry name" value="GLUTATHIONE-REGULATED POTASSIUM-EFFLUX SYSTEM ANCILLARY PROTEIN KEFG"/>
    <property type="match status" value="1"/>
</dbReference>
<feature type="coiled-coil region" evidence="2">
    <location>
        <begin position="207"/>
        <end position="234"/>
    </location>
</feature>
<dbReference type="Pfam" id="PF02525">
    <property type="entry name" value="Flavodoxin_2"/>
    <property type="match status" value="1"/>
</dbReference>
<sequence length="237" mass="27381">MEEINLQTLVIVAHPEYDDSSTQAFLRRAQADFDSVTWHKLTVSDEPLDVAAEQQMLLQADRIIFQFPMYWYSAPALLKQWEDDVLTRSFTFASEQGKLANKQLGIVTSLGYPEQEFQAGGTEGFSISEVLTPYRALAHRAGMQFLKPLVINQFAYLTDAEQAQLLIEYQQYLTAPQPLHFQQRVAWMINQLQKWQVSQPQAQQPQIQLIIDQLQEQQEHLDDLKEQIKLIRQAEEG</sequence>
<dbReference type="Proteomes" id="UP001055911">
    <property type="component" value="Chromosome"/>
</dbReference>
<dbReference type="InterPro" id="IPR046980">
    <property type="entry name" value="KefG/KefF"/>
</dbReference>
<dbReference type="InterPro" id="IPR029039">
    <property type="entry name" value="Flavoprotein-like_sf"/>
</dbReference>
<dbReference type="AlphaFoldDB" id="A0A9Q8ZUQ0"/>
<dbReference type="Gene3D" id="3.40.50.360">
    <property type="match status" value="1"/>
</dbReference>
<name>A0A9Q8ZUQ0_9LACO</name>
<organism evidence="4 5">
    <name type="scientific">Fructilactobacillus cliffordii</name>
    <dbReference type="NCBI Taxonomy" id="2940299"/>
    <lineage>
        <taxon>Bacteria</taxon>
        <taxon>Bacillati</taxon>
        <taxon>Bacillota</taxon>
        <taxon>Bacilli</taxon>
        <taxon>Lactobacillales</taxon>
        <taxon>Lactobacillaceae</taxon>
        <taxon>Fructilactobacillus</taxon>
    </lineage>
</organism>
<dbReference type="PANTHER" id="PTHR47307">
    <property type="entry name" value="GLUTATHIONE-REGULATED POTASSIUM-EFFLUX SYSTEM ANCILLARY PROTEIN KEFG"/>
    <property type="match status" value="1"/>
</dbReference>
<keyword evidence="1" id="KW-0560">Oxidoreductase</keyword>
<dbReference type="RefSeq" id="WP_252766373.1">
    <property type="nucleotide sequence ID" value="NZ_CP097119.1"/>
</dbReference>
<protein>
    <submittedName>
        <fullName evidence="4">NAD(P)H-dependent oxidoreductase</fullName>
    </submittedName>
</protein>
<keyword evidence="2" id="KW-0175">Coiled coil</keyword>
<dbReference type="GO" id="GO:0010181">
    <property type="term" value="F:FMN binding"/>
    <property type="evidence" value="ECO:0007669"/>
    <property type="project" value="TreeGrafter"/>
</dbReference>
<dbReference type="EMBL" id="CP097119">
    <property type="protein sequence ID" value="USS88856.1"/>
    <property type="molecule type" value="Genomic_DNA"/>
</dbReference>
<gene>
    <name evidence="4" type="ORF">M3M40_05055</name>
</gene>
<dbReference type="GO" id="GO:0009055">
    <property type="term" value="F:electron transfer activity"/>
    <property type="evidence" value="ECO:0007669"/>
    <property type="project" value="TreeGrafter"/>
</dbReference>
<evidence type="ECO:0000313" key="4">
    <source>
        <dbReference type="EMBL" id="USS88856.1"/>
    </source>
</evidence>
<accession>A0A9Q8ZUQ0</accession>
<evidence type="ECO:0000256" key="1">
    <source>
        <dbReference type="ARBA" id="ARBA00023002"/>
    </source>
</evidence>
<dbReference type="InterPro" id="IPR003680">
    <property type="entry name" value="Flavodoxin_fold"/>
</dbReference>
<keyword evidence="5" id="KW-1185">Reference proteome</keyword>
<dbReference type="GO" id="GO:0003955">
    <property type="term" value="F:NAD(P)H dehydrogenase (quinone) activity"/>
    <property type="evidence" value="ECO:0007669"/>
    <property type="project" value="TreeGrafter"/>
</dbReference>
<reference evidence="4" key="1">
    <citation type="submission" date="2022-05" db="EMBL/GenBank/DDBJ databases">
        <authorList>
            <person name="Oliphant S.A."/>
            <person name="Watson-Haigh N.S."/>
            <person name="Sumby K.M."/>
            <person name="Gardner J.M."/>
            <person name="Jiranek V."/>
        </authorList>
    </citation>
    <scope>NUCLEOTIDE SEQUENCE</scope>
    <source>
        <strain evidence="4">KI4_B1</strain>
    </source>
</reference>